<dbReference type="Gene3D" id="1.20.1270.60">
    <property type="entry name" value="Arfaptin homology (AH) domain/BAR domain"/>
    <property type="match status" value="1"/>
</dbReference>
<proteinExistence type="predicted"/>
<dbReference type="InterPro" id="IPR045258">
    <property type="entry name" value="ACAP1/2/3-like"/>
</dbReference>
<evidence type="ECO:0000256" key="5">
    <source>
        <dbReference type="PROSITE-ProRule" id="PRU00288"/>
    </source>
</evidence>
<feature type="domain" description="Arf-GAP" evidence="7">
    <location>
        <begin position="476"/>
        <end position="612"/>
    </location>
</feature>
<keyword evidence="8" id="KW-1185">Reference proteome</keyword>
<keyword evidence="2 5" id="KW-0863">Zinc-finger</keyword>
<dbReference type="InterPro" id="IPR035670">
    <property type="entry name" value="AGD1/2/3/4_BAR_plant"/>
</dbReference>
<keyword evidence="4" id="KW-0040">ANK repeat</keyword>
<dbReference type="OMA" id="FGFREAM"/>
<dbReference type="SUPFAM" id="SSF50729">
    <property type="entry name" value="PH domain-like"/>
    <property type="match status" value="1"/>
</dbReference>
<dbReference type="SMART" id="SM00233">
    <property type="entry name" value="PH"/>
    <property type="match status" value="1"/>
</dbReference>
<evidence type="ECO:0000313" key="8">
    <source>
        <dbReference type="Proteomes" id="UP000189703"/>
    </source>
</evidence>
<gene>
    <name evidence="9" type="primary">LOC104611806</name>
</gene>
<feature type="repeat" description="ANK" evidence="4">
    <location>
        <begin position="729"/>
        <end position="761"/>
    </location>
</feature>
<protein>
    <submittedName>
        <fullName evidence="9">ADP-ribosylation factor GTPase-activating protein AGD4-like isoform X1</fullName>
    </submittedName>
</protein>
<keyword evidence="3" id="KW-0862">Zinc</keyword>
<dbReference type="eggNOG" id="KOG0521">
    <property type="taxonomic scope" value="Eukaryota"/>
</dbReference>
<dbReference type="Pfam" id="PF00169">
    <property type="entry name" value="PH"/>
    <property type="match status" value="1"/>
</dbReference>
<feature type="repeat" description="ANK" evidence="4">
    <location>
        <begin position="696"/>
        <end position="728"/>
    </location>
</feature>
<dbReference type="GO" id="GO:0008270">
    <property type="term" value="F:zinc ion binding"/>
    <property type="evidence" value="ECO:0007669"/>
    <property type="project" value="UniProtKB-KW"/>
</dbReference>
<dbReference type="GO" id="GO:0005737">
    <property type="term" value="C:cytoplasm"/>
    <property type="evidence" value="ECO:0007669"/>
    <property type="project" value="InterPro"/>
</dbReference>
<dbReference type="SMART" id="SM00248">
    <property type="entry name" value="ANK"/>
    <property type="match status" value="2"/>
</dbReference>
<evidence type="ECO:0000256" key="2">
    <source>
        <dbReference type="ARBA" id="ARBA00022771"/>
    </source>
</evidence>
<dbReference type="FunCoup" id="A0A1U8B8C0">
    <property type="interactions" value="3352"/>
</dbReference>
<reference evidence="9" key="1">
    <citation type="submission" date="2025-08" db="UniProtKB">
        <authorList>
            <consortium name="RefSeq"/>
        </authorList>
    </citation>
    <scope>IDENTIFICATION</scope>
</reference>
<evidence type="ECO:0000256" key="3">
    <source>
        <dbReference type="ARBA" id="ARBA00022833"/>
    </source>
</evidence>
<evidence type="ECO:0000256" key="4">
    <source>
        <dbReference type="PROSITE-ProRule" id="PRU00023"/>
    </source>
</evidence>
<dbReference type="InterPro" id="IPR002110">
    <property type="entry name" value="Ankyrin_rpt"/>
</dbReference>
<dbReference type="GO" id="GO:0005096">
    <property type="term" value="F:GTPase activator activity"/>
    <property type="evidence" value="ECO:0007669"/>
    <property type="project" value="InterPro"/>
</dbReference>
<dbReference type="PROSITE" id="PS50003">
    <property type="entry name" value="PH_DOMAIN"/>
    <property type="match status" value="1"/>
</dbReference>
<accession>A0A1U8B8C0</accession>
<dbReference type="Proteomes" id="UP000189703">
    <property type="component" value="Unplaced"/>
</dbReference>
<evidence type="ECO:0000256" key="1">
    <source>
        <dbReference type="ARBA" id="ARBA00022723"/>
    </source>
</evidence>
<dbReference type="InterPro" id="IPR001164">
    <property type="entry name" value="ArfGAP_dom"/>
</dbReference>
<dbReference type="STRING" id="4432.A0A1U8B8C0"/>
<evidence type="ECO:0000313" key="9">
    <source>
        <dbReference type="RefSeq" id="XP_010277332.1"/>
    </source>
</evidence>
<dbReference type="CDD" id="cd08204">
    <property type="entry name" value="ArfGap"/>
    <property type="match status" value="1"/>
</dbReference>
<dbReference type="PANTHER" id="PTHR23180">
    <property type="entry name" value="CENTAURIN/ARF"/>
    <property type="match status" value="1"/>
</dbReference>
<dbReference type="InterPro" id="IPR011993">
    <property type="entry name" value="PH-like_dom_sf"/>
</dbReference>
<dbReference type="PRINTS" id="PR00405">
    <property type="entry name" value="REVINTRACTNG"/>
</dbReference>
<dbReference type="AlphaFoldDB" id="A0A1U8B8C0"/>
<dbReference type="Pfam" id="PF16746">
    <property type="entry name" value="BAR_3"/>
    <property type="match status" value="1"/>
</dbReference>
<dbReference type="InParanoid" id="A0A1U8B8C0"/>
<organism evidence="8 9">
    <name type="scientific">Nelumbo nucifera</name>
    <name type="common">Sacred lotus</name>
    <dbReference type="NCBI Taxonomy" id="4432"/>
    <lineage>
        <taxon>Eukaryota</taxon>
        <taxon>Viridiplantae</taxon>
        <taxon>Streptophyta</taxon>
        <taxon>Embryophyta</taxon>
        <taxon>Tracheophyta</taxon>
        <taxon>Spermatophyta</taxon>
        <taxon>Magnoliopsida</taxon>
        <taxon>Proteales</taxon>
        <taxon>Nelumbonaceae</taxon>
        <taxon>Nelumbo</taxon>
    </lineage>
</organism>
<keyword evidence="1" id="KW-0479">Metal-binding</keyword>
<dbReference type="InterPro" id="IPR027267">
    <property type="entry name" value="AH/BAR_dom_sf"/>
</dbReference>
<sequence>MAAFIKLDDSPMFRKQMRSLEHIANELKDRCQILYNGCKKFVAALGEAYNGDIAFAESLEAFGGGNDDLFSISVGGPIISKFISAFQEMAAYKDLLHSQVEHMLSDHLTEFMKVDLEGAKECRRRFDKATHAYDQAREKFTSLKKGTRLDIVAELEEDLQNSKSSFERCRFNLVNALTNVEAKKKYLFLESLSAIMDAHLRYFKLGYGLLSQMEPFIHQILTYTQQSKEMTSVEQDKLAKRIQEYRTQMELDNLRASSNVEASTSGDGIHVVGMSSYKEIEALMQSTANGEVQTIKQGYLLKRATVRGDWKRKFFVLDSHGALYYYRNNAAKPAGSQSHQSTGISDHGSSVFSRFRARHNKTAPLGEENLGCRTIDLRTSTIKIDAEHTDLRLCFRIISPSKTYTLQTENEADRKDWVDKITGVIAALLNSPFIEEQVPLAQKDLERKSAVSAGYDSLILDSHVGSEDDMKVKKLDAVSRVLREISGNDLCAECCSPEPEWASLNLGILLCIECSGVHRNLGVHISKVRSITLDVKVWEPVVLDLFRALGNAYCNSVWEELLHVPNGSSCESNDYITSITKPGPKDALLEKEKYIQSKYVDKVLVVKEATEPGNPPIATRIWEAVKTNNLQSVYRMIVVSDVNINTIYDEVDGADLCHLISKAESQNDCESLEEMSRDPAVCQRIKDSHGPENCLQGCSLLHLACHVGNPVMLELLLQFGADINLRDFHGRTPLHHCISKGYNSIAKYILRRGARPSIEDGGGQSALERAMEIGAITDEELFILLTGNE</sequence>
<dbReference type="PROSITE" id="PS50297">
    <property type="entry name" value="ANK_REP_REGION"/>
    <property type="match status" value="2"/>
</dbReference>
<dbReference type="PROSITE" id="PS50088">
    <property type="entry name" value="ANK_REPEAT"/>
    <property type="match status" value="2"/>
</dbReference>
<dbReference type="GeneID" id="104611806"/>
<dbReference type="SMART" id="SM00105">
    <property type="entry name" value="ArfGap"/>
    <property type="match status" value="1"/>
</dbReference>
<dbReference type="Gene3D" id="2.30.29.30">
    <property type="entry name" value="Pleckstrin-homology domain (PH domain)/Phosphotyrosine-binding domain (PTB)"/>
    <property type="match status" value="1"/>
</dbReference>
<dbReference type="CDD" id="cd13250">
    <property type="entry name" value="PH_ACAP"/>
    <property type="match status" value="1"/>
</dbReference>
<dbReference type="InterPro" id="IPR038508">
    <property type="entry name" value="ArfGAP_dom_sf"/>
</dbReference>
<dbReference type="Pfam" id="PF01412">
    <property type="entry name" value="ArfGap"/>
    <property type="match status" value="1"/>
</dbReference>
<dbReference type="Gene3D" id="1.10.220.150">
    <property type="entry name" value="Arf GTPase activating protein"/>
    <property type="match status" value="1"/>
</dbReference>
<dbReference type="InterPro" id="IPR036770">
    <property type="entry name" value="Ankyrin_rpt-contain_sf"/>
</dbReference>
<dbReference type="InterPro" id="IPR004148">
    <property type="entry name" value="BAR_dom"/>
</dbReference>
<name>A0A1U8B8C0_NELNU</name>
<evidence type="ECO:0000259" key="6">
    <source>
        <dbReference type="PROSITE" id="PS50003"/>
    </source>
</evidence>
<dbReference type="InterPro" id="IPR001849">
    <property type="entry name" value="PH_domain"/>
</dbReference>
<dbReference type="PANTHER" id="PTHR23180:SF244">
    <property type="entry name" value="ADP-RIBOSYLATION FACTOR GTPASE-ACTIVATING PROTEIN AGD2"/>
    <property type="match status" value="1"/>
</dbReference>
<dbReference type="SUPFAM" id="SSF57863">
    <property type="entry name" value="ArfGap/RecO-like zinc finger"/>
    <property type="match status" value="1"/>
</dbReference>
<dbReference type="KEGG" id="nnu:104611806"/>
<feature type="domain" description="PH" evidence="6">
    <location>
        <begin position="293"/>
        <end position="426"/>
    </location>
</feature>
<dbReference type="Gene3D" id="1.25.40.20">
    <property type="entry name" value="Ankyrin repeat-containing domain"/>
    <property type="match status" value="1"/>
</dbReference>
<dbReference type="OrthoDB" id="194358at2759"/>
<evidence type="ECO:0000259" key="7">
    <source>
        <dbReference type="PROSITE" id="PS50115"/>
    </source>
</evidence>
<dbReference type="RefSeq" id="XP_010277332.1">
    <property type="nucleotide sequence ID" value="XM_010279030.2"/>
</dbReference>
<dbReference type="PROSITE" id="PS50115">
    <property type="entry name" value="ARFGAP"/>
    <property type="match status" value="1"/>
</dbReference>
<dbReference type="CDD" id="cd07606">
    <property type="entry name" value="BAR_SFC_plant"/>
    <property type="match status" value="1"/>
</dbReference>
<dbReference type="SMART" id="SM00721">
    <property type="entry name" value="BAR"/>
    <property type="match status" value="1"/>
</dbReference>
<dbReference type="SUPFAM" id="SSF103657">
    <property type="entry name" value="BAR/IMD domain-like"/>
    <property type="match status" value="1"/>
</dbReference>
<dbReference type="SUPFAM" id="SSF48403">
    <property type="entry name" value="Ankyrin repeat"/>
    <property type="match status" value="1"/>
</dbReference>
<dbReference type="InterPro" id="IPR037278">
    <property type="entry name" value="ARFGAP/RecO"/>
</dbReference>
<dbReference type="Pfam" id="PF12796">
    <property type="entry name" value="Ank_2"/>
    <property type="match status" value="1"/>
</dbReference>